<dbReference type="AlphaFoldDB" id="A0A0H5PP17"/>
<dbReference type="InterPro" id="IPR012337">
    <property type="entry name" value="RNaseH-like_sf"/>
</dbReference>
<dbReference type="Gene3D" id="3.30.420.10">
    <property type="entry name" value="Ribonuclease H-like superfamily/Ribonuclease H"/>
    <property type="match status" value="1"/>
</dbReference>
<dbReference type="InterPro" id="IPR036397">
    <property type="entry name" value="RNaseH_sf"/>
</dbReference>
<feature type="domain" description="Exonuclease" evidence="1">
    <location>
        <begin position="11"/>
        <end position="180"/>
    </location>
</feature>
<gene>
    <name evidence="2" type="primary">polC_2</name>
    <name evidence="2" type="ORF">ERS450000_05904</name>
</gene>
<dbReference type="GO" id="GO:0004527">
    <property type="term" value="F:exonuclease activity"/>
    <property type="evidence" value="ECO:0007669"/>
    <property type="project" value="UniProtKB-ARBA"/>
</dbReference>
<sequence length="233" mass="25843">MTMPTLWLGMPLAAFDVESTGVSVTTDRVVTASVLRIDGPDVHARNFLANPGIPIPQAATDIHGYTTEYAEKYGRPHPEVIADIVDELYACWAEGRVVACYNGSFDFTILATHHQGFEVRGPIFDAYIADKHVDRYRPGSRKLSATCIHYGIQLDDAHDAQADALAAARLAWKMPRIYPELATLTAPELMAAQTRWHSEQTASFIDYLRRKNLPSDDVRHGWPISHAPESEAA</sequence>
<proteinExistence type="predicted"/>
<dbReference type="Pfam" id="PF00929">
    <property type="entry name" value="RNase_T"/>
    <property type="match status" value="1"/>
</dbReference>
<keyword evidence="2" id="KW-0808">Transferase</keyword>
<evidence type="ECO:0000259" key="1">
    <source>
        <dbReference type="SMART" id="SM00479"/>
    </source>
</evidence>
<dbReference type="GO" id="GO:0003887">
    <property type="term" value="F:DNA-directed DNA polymerase activity"/>
    <property type="evidence" value="ECO:0007669"/>
    <property type="project" value="UniProtKB-EC"/>
</dbReference>
<dbReference type="EMBL" id="LN868939">
    <property type="protein sequence ID" value="CRY84191.1"/>
    <property type="molecule type" value="Genomic_DNA"/>
</dbReference>
<keyword evidence="2" id="KW-0548">Nucleotidyltransferase</keyword>
<accession>A0A0H5PP17</accession>
<dbReference type="Proteomes" id="UP000057820">
    <property type="component" value="Plasmid 2"/>
</dbReference>
<dbReference type="SMART" id="SM00479">
    <property type="entry name" value="EXOIII"/>
    <property type="match status" value="1"/>
</dbReference>
<reference evidence="3" key="1">
    <citation type="submission" date="2015-03" db="EMBL/GenBank/DDBJ databases">
        <authorList>
            <consortium name="Pathogen Informatics"/>
        </authorList>
    </citation>
    <scope>NUCLEOTIDE SEQUENCE [LARGE SCALE GENOMIC DNA]</scope>
    <source>
        <strain evidence="3">NCTC11134</strain>
        <plasmid evidence="3">2</plasmid>
    </source>
</reference>
<organism evidence="2 3">
    <name type="scientific">Nocardia farcinica</name>
    <dbReference type="NCBI Taxonomy" id="37329"/>
    <lineage>
        <taxon>Bacteria</taxon>
        <taxon>Bacillati</taxon>
        <taxon>Actinomycetota</taxon>
        <taxon>Actinomycetes</taxon>
        <taxon>Mycobacteriales</taxon>
        <taxon>Nocardiaceae</taxon>
        <taxon>Nocardia</taxon>
    </lineage>
</organism>
<protein>
    <submittedName>
        <fullName evidence="2">DNA polymerase III polC-type</fullName>
        <ecNumber evidence="2">2.7.7.7</ecNumber>
    </submittedName>
</protein>
<dbReference type="InterPro" id="IPR013520">
    <property type="entry name" value="Ribonucl_H"/>
</dbReference>
<name>A0A0H5PP17_NOCFR</name>
<geneLocation type="plasmid" evidence="2">
    <name>2</name>
</geneLocation>
<dbReference type="NCBIfam" id="NF005927">
    <property type="entry name" value="PRK07942.1"/>
    <property type="match status" value="1"/>
</dbReference>
<dbReference type="RefSeq" id="WP_060594913.1">
    <property type="nucleotide sequence ID" value="NZ_CP031418.1"/>
</dbReference>
<dbReference type="KEGG" id="nfr:ERS450000_05904"/>
<dbReference type="GO" id="GO:0003676">
    <property type="term" value="F:nucleic acid binding"/>
    <property type="evidence" value="ECO:0007669"/>
    <property type="project" value="InterPro"/>
</dbReference>
<dbReference type="EC" id="2.7.7.7" evidence="2"/>
<evidence type="ECO:0000313" key="2">
    <source>
        <dbReference type="EMBL" id="CRY84191.1"/>
    </source>
</evidence>
<keyword evidence="2" id="KW-0614">Plasmid</keyword>
<dbReference type="SUPFAM" id="SSF53098">
    <property type="entry name" value="Ribonuclease H-like"/>
    <property type="match status" value="1"/>
</dbReference>
<dbReference type="CDD" id="cd06127">
    <property type="entry name" value="DEDDh"/>
    <property type="match status" value="1"/>
</dbReference>
<evidence type="ECO:0000313" key="3">
    <source>
        <dbReference type="Proteomes" id="UP000057820"/>
    </source>
</evidence>